<feature type="domain" description="S1 motif" evidence="1">
    <location>
        <begin position="5"/>
        <end position="73"/>
    </location>
</feature>
<keyword evidence="3" id="KW-1185">Reference proteome</keyword>
<evidence type="ECO:0000259" key="1">
    <source>
        <dbReference type="PROSITE" id="PS50126"/>
    </source>
</evidence>
<dbReference type="PROSITE" id="PS50126">
    <property type="entry name" value="S1"/>
    <property type="match status" value="1"/>
</dbReference>
<dbReference type="Proteomes" id="UP001177160">
    <property type="component" value="Unassembled WGS sequence"/>
</dbReference>
<sequence length="107" mass="12273">MYTKGDIIDVVVTGIAPYGVFVKINDYTGLIHISEISDKFVRDISQFAMTGDQVKVIVIEADEDNKQLKLSYKKCDRSKKIKICDMKIGFRTLEEKLPEWIQEKIDA</sequence>
<organism evidence="2 3">
    <name type="scientific">Paracholeplasma manati</name>
    <dbReference type="NCBI Taxonomy" id="591373"/>
    <lineage>
        <taxon>Bacteria</taxon>
        <taxon>Bacillati</taxon>
        <taxon>Mycoplasmatota</taxon>
        <taxon>Mollicutes</taxon>
        <taxon>Acholeplasmatales</taxon>
        <taxon>Acholeplasmataceae</taxon>
        <taxon>Paracholeplasma</taxon>
    </lineage>
</organism>
<dbReference type="EMBL" id="JAOVQM010000001">
    <property type="protein sequence ID" value="MCV2231389.1"/>
    <property type="molecule type" value="Genomic_DNA"/>
</dbReference>
<evidence type="ECO:0000313" key="2">
    <source>
        <dbReference type="EMBL" id="MCV2231389.1"/>
    </source>
</evidence>
<dbReference type="PANTHER" id="PTHR10724">
    <property type="entry name" value="30S RIBOSOMAL PROTEIN S1"/>
    <property type="match status" value="1"/>
</dbReference>
<dbReference type="InterPro" id="IPR003029">
    <property type="entry name" value="S1_domain"/>
</dbReference>
<dbReference type="SMART" id="SM00316">
    <property type="entry name" value="S1"/>
    <property type="match status" value="1"/>
</dbReference>
<name>A0ABT2Y3S5_9MOLU</name>
<gene>
    <name evidence="2" type="ORF">N7548_00930</name>
</gene>
<dbReference type="SUPFAM" id="SSF50249">
    <property type="entry name" value="Nucleic acid-binding proteins"/>
    <property type="match status" value="1"/>
</dbReference>
<dbReference type="PANTHER" id="PTHR10724:SF10">
    <property type="entry name" value="S1 RNA-BINDING DOMAIN-CONTAINING PROTEIN 1"/>
    <property type="match status" value="1"/>
</dbReference>
<dbReference type="Pfam" id="PF00575">
    <property type="entry name" value="S1"/>
    <property type="match status" value="1"/>
</dbReference>
<accession>A0ABT2Y3S5</accession>
<reference evidence="2" key="1">
    <citation type="submission" date="2022-09" db="EMBL/GenBank/DDBJ databases">
        <title>Novel Mycoplasma species identified in domestic and wild animals.</title>
        <authorList>
            <person name="Volokhov D.V."/>
            <person name="Furtak V.A."/>
            <person name="Zagorodnyaya T.A."/>
        </authorList>
    </citation>
    <scope>NUCLEOTIDE SEQUENCE</scope>
    <source>
        <strain evidence="2">Oakley</strain>
    </source>
</reference>
<dbReference type="InterPro" id="IPR050437">
    <property type="entry name" value="Ribos_protein_bS1-like"/>
</dbReference>
<comment type="caution">
    <text evidence="2">The sequence shown here is derived from an EMBL/GenBank/DDBJ whole genome shotgun (WGS) entry which is preliminary data.</text>
</comment>
<protein>
    <submittedName>
        <fullName evidence="2">S1 RNA-binding domain-containing protein</fullName>
    </submittedName>
</protein>
<evidence type="ECO:0000313" key="3">
    <source>
        <dbReference type="Proteomes" id="UP001177160"/>
    </source>
</evidence>
<proteinExistence type="predicted"/>
<dbReference type="Gene3D" id="2.40.50.140">
    <property type="entry name" value="Nucleic acid-binding proteins"/>
    <property type="match status" value="1"/>
</dbReference>
<dbReference type="InterPro" id="IPR012340">
    <property type="entry name" value="NA-bd_OB-fold"/>
</dbReference>
<dbReference type="RefSeq" id="WP_263607501.1">
    <property type="nucleotide sequence ID" value="NZ_JAOVQM010000001.1"/>
</dbReference>